<evidence type="ECO:0000256" key="1">
    <source>
        <dbReference type="ARBA" id="ARBA00010240"/>
    </source>
</evidence>
<dbReference type="GO" id="GO:0004620">
    <property type="term" value="F:phospholipase activity"/>
    <property type="evidence" value="ECO:0007669"/>
    <property type="project" value="TreeGrafter"/>
</dbReference>
<evidence type="ECO:0000256" key="7">
    <source>
        <dbReference type="RuleBase" id="RU361262"/>
    </source>
</evidence>
<comment type="domain">
    <text evidence="7">The nitrogen atoms of the two glycine residues in the GGXR motif define the oxyanion hole, and stabilize the oxyanion that forms during the nucleophilic attack by the catalytic serine during substrate cleavage.</text>
</comment>
<dbReference type="Gene3D" id="3.40.1090.10">
    <property type="entry name" value="Cytosolic phospholipase A2 catalytic domain"/>
    <property type="match status" value="1"/>
</dbReference>
<dbReference type="EC" id="3.1.1.-" evidence="7"/>
<proteinExistence type="inferred from homology"/>
<feature type="short sequence motif" description="DGA/G" evidence="6">
    <location>
        <begin position="202"/>
        <end position="204"/>
    </location>
</feature>
<dbReference type="PANTHER" id="PTHR32176">
    <property type="entry name" value="XYLOSE ISOMERASE"/>
    <property type="match status" value="1"/>
</dbReference>
<organism evidence="9 10">
    <name type="scientific">Aquilegia coerulea</name>
    <name type="common">Rocky mountain columbine</name>
    <dbReference type="NCBI Taxonomy" id="218851"/>
    <lineage>
        <taxon>Eukaryota</taxon>
        <taxon>Viridiplantae</taxon>
        <taxon>Streptophyta</taxon>
        <taxon>Embryophyta</taxon>
        <taxon>Tracheophyta</taxon>
        <taxon>Spermatophyta</taxon>
        <taxon>Magnoliopsida</taxon>
        <taxon>Ranunculales</taxon>
        <taxon>Ranunculaceae</taxon>
        <taxon>Thalictroideae</taxon>
        <taxon>Aquilegia</taxon>
    </lineage>
</organism>
<dbReference type="GO" id="GO:0016042">
    <property type="term" value="P:lipid catabolic process"/>
    <property type="evidence" value="ECO:0007669"/>
    <property type="project" value="UniProtKB-UniRule"/>
</dbReference>
<name>A0A2G5D9A5_AQUCA</name>
<dbReference type="InterPro" id="IPR002641">
    <property type="entry name" value="PNPLA_dom"/>
</dbReference>
<evidence type="ECO:0000256" key="5">
    <source>
        <dbReference type="ARBA" id="ARBA00023098"/>
    </source>
</evidence>
<feature type="short sequence motif" description="GXSXG" evidence="6">
    <location>
        <begin position="50"/>
        <end position="54"/>
    </location>
</feature>
<dbReference type="Proteomes" id="UP000230069">
    <property type="component" value="Unassembled WGS sequence"/>
</dbReference>
<dbReference type="FunFam" id="3.40.1090.10:FF:000005">
    <property type="entry name" value="Patatin"/>
    <property type="match status" value="1"/>
</dbReference>
<evidence type="ECO:0000259" key="8">
    <source>
        <dbReference type="PROSITE" id="PS51635"/>
    </source>
</evidence>
<dbReference type="PROSITE" id="PS51635">
    <property type="entry name" value="PNPLA"/>
    <property type="match status" value="1"/>
</dbReference>
<evidence type="ECO:0000313" key="10">
    <source>
        <dbReference type="Proteomes" id="UP000230069"/>
    </source>
</evidence>
<dbReference type="InParanoid" id="A0A2G5D9A5"/>
<dbReference type="InterPro" id="IPR016035">
    <property type="entry name" value="Acyl_Trfase/lysoPLipase"/>
</dbReference>
<dbReference type="GO" id="GO:0006952">
    <property type="term" value="P:defense response"/>
    <property type="evidence" value="ECO:0007669"/>
    <property type="project" value="UniProtKB-KW"/>
</dbReference>
<gene>
    <name evidence="9" type="ORF">AQUCO_02500071v1</name>
</gene>
<feature type="active site" description="Nucleophile" evidence="6">
    <location>
        <position position="52"/>
    </location>
</feature>
<dbReference type="SUPFAM" id="SSF52151">
    <property type="entry name" value="FabD/lysophospholipase-like"/>
    <property type="match status" value="1"/>
</dbReference>
<feature type="domain" description="PNPLA" evidence="8">
    <location>
        <begin position="8"/>
        <end position="215"/>
    </location>
</feature>
<comment type="similarity">
    <text evidence="1 7">Belongs to the patatin family.</text>
</comment>
<keyword evidence="10" id="KW-1185">Reference proteome</keyword>
<dbReference type="EMBL" id="KZ305042">
    <property type="protein sequence ID" value="PIA40094.1"/>
    <property type="molecule type" value="Genomic_DNA"/>
</dbReference>
<sequence length="375" mass="41093">MGKTITALSIDGGGVRGIIPGVLLAFLESKLQELDGKEVRIADYLDYIAGTSTGGLVATMLAAPDKNHRPLFKAKDITEFYLEHCPKIFPQRSGRFFGSIMGYVDVIKGPKYDGVYLHNLVKELLGDTRIGETLTDVVIPTYDVKLGKSTVFSTSEAKDDVSMNALLSDICISTSAAPIYLPAHEFKTEDSHGNLRSFNLVDGGIAANNPTLLAVTHIEKHEEIVPHKFLLISLGTGKEKGENTFTAADASKWGVLGWLRMLINALLRMSNEMAENPVISLFHALKSGKNYLRIQDDTLTGNASSVDIATKENLTNLVKIGNELLKKPAVYYGKRNSTHLNEAILKEEETNEEALTRFAKLLSDERKLRIAAGLM</sequence>
<evidence type="ECO:0000313" key="9">
    <source>
        <dbReference type="EMBL" id="PIA40094.1"/>
    </source>
</evidence>
<protein>
    <recommendedName>
        <fullName evidence="7">Patatin</fullName>
        <ecNumber evidence="7">3.1.1.-</ecNumber>
    </recommendedName>
</protein>
<reference evidence="9 10" key="1">
    <citation type="submission" date="2017-09" db="EMBL/GenBank/DDBJ databases">
        <title>WGS assembly of Aquilegia coerulea Goldsmith.</title>
        <authorList>
            <person name="Hodges S."/>
            <person name="Kramer E."/>
            <person name="Nordborg M."/>
            <person name="Tomkins J."/>
            <person name="Borevitz J."/>
            <person name="Derieg N."/>
            <person name="Yan J."/>
            <person name="Mihaltcheva S."/>
            <person name="Hayes R.D."/>
            <person name="Rokhsar D."/>
        </authorList>
    </citation>
    <scope>NUCLEOTIDE SEQUENCE [LARGE SCALE GENOMIC DNA]</scope>
    <source>
        <strain evidence="10">cv. Goldsmith</strain>
    </source>
</reference>
<evidence type="ECO:0000256" key="4">
    <source>
        <dbReference type="ARBA" id="ARBA00022963"/>
    </source>
</evidence>
<keyword evidence="4 6" id="KW-0442">Lipid degradation</keyword>
<feature type="short sequence motif" description="GXGXXG" evidence="6">
    <location>
        <begin position="12"/>
        <end position="17"/>
    </location>
</feature>
<dbReference type="OrthoDB" id="1658288at2759"/>
<evidence type="ECO:0000256" key="6">
    <source>
        <dbReference type="PROSITE-ProRule" id="PRU01161"/>
    </source>
</evidence>
<evidence type="ECO:0000256" key="3">
    <source>
        <dbReference type="ARBA" id="ARBA00022821"/>
    </source>
</evidence>
<feature type="active site" description="Proton acceptor" evidence="6">
    <location>
        <position position="202"/>
    </location>
</feature>
<dbReference type="GO" id="GO:0047372">
    <property type="term" value="F:monoacylglycerol lipase activity"/>
    <property type="evidence" value="ECO:0007669"/>
    <property type="project" value="TreeGrafter"/>
</dbReference>
<dbReference type="Pfam" id="PF01734">
    <property type="entry name" value="Patatin"/>
    <property type="match status" value="1"/>
</dbReference>
<accession>A0A2G5D9A5</accession>
<keyword evidence="2 6" id="KW-0378">Hydrolase</keyword>
<comment type="function">
    <text evidence="7">Lipolytic acyl hydrolase (LAH).</text>
</comment>
<dbReference type="PANTHER" id="PTHR32176:SF99">
    <property type="entry name" value="PATATIN"/>
    <property type="match status" value="1"/>
</dbReference>
<keyword evidence="3" id="KW-0611">Plant defense</keyword>
<dbReference type="AlphaFoldDB" id="A0A2G5D9A5"/>
<keyword evidence="5 6" id="KW-0443">Lipid metabolism</keyword>
<evidence type="ECO:0000256" key="2">
    <source>
        <dbReference type="ARBA" id="ARBA00022801"/>
    </source>
</evidence>